<dbReference type="GeneID" id="20670803"/>
<evidence type="ECO:0000256" key="1">
    <source>
        <dbReference type="ARBA" id="ARBA00022723"/>
    </source>
</evidence>
<dbReference type="GO" id="GO:0008270">
    <property type="term" value="F:zinc ion binding"/>
    <property type="evidence" value="ECO:0007669"/>
    <property type="project" value="UniProtKB-KW"/>
</dbReference>
<keyword evidence="3" id="KW-0862">Zinc</keyword>
<sequence length="568" mass="63933">MKVVSGSEFDASLSRAPCAHVVPEEAWSCPNEGRMICSNCNIVAYCSKDCQRNHWRTHKQDCKDPVRASDWKPAWVLEMREPSFVSGQESSNWLSRLKPIALGMTLWGNVPAMDIVNLTHNEIIAKDLVLAFVASGDLRNLILTVNRLPSDYSGQLTVVLNDYNPHIVLRNVLLLMILGTYADRHSAVDVALHFWYSAFIPIQYEVLVQEAILRFTKQLGSGGTISCPLSSTSSMTGLIGPKIVELIQTSYGASYGFDDVVNEINRVRFEPSRIDRHHRQYTRLEPSHRLAFLEFRRFGIVLPFGARNDHFNTPNRFLFSPEGTWLQNDLANPLNSWDPLAVVEAGKAHGAVRADLYGCLYFYLSDLLREFADRLGRFRISFRMFQSDAGELSKAMRSGALSHYGLPATTRFDRIDVSNIIDIEYMGIPRVLSDWGPQLNSDANKHASLIGYSMNWAAHQQGAKAEQDDDIKRSIEILSSQYAGIISAYHHSFTAVYDNSSAFEKYLASQDLKKVLLTSRLKRKSTHTIFPHRLCAPFDGPASALPVFANDESWYLNVCPMVHNADTC</sequence>
<proteinExistence type="predicted"/>
<protein>
    <recommendedName>
        <fullName evidence="5">MYND-type domain-containing protein</fullName>
    </recommendedName>
</protein>
<evidence type="ECO:0000313" key="6">
    <source>
        <dbReference type="EMBL" id="ETW79964.1"/>
    </source>
</evidence>
<dbReference type="EMBL" id="KI925460">
    <property type="protein sequence ID" value="ETW79964.1"/>
    <property type="molecule type" value="Genomic_DNA"/>
</dbReference>
<dbReference type="eggNOG" id="ENOG502S2D3">
    <property type="taxonomic scope" value="Eukaryota"/>
</dbReference>
<evidence type="ECO:0000256" key="2">
    <source>
        <dbReference type="ARBA" id="ARBA00022771"/>
    </source>
</evidence>
<feature type="domain" description="MYND-type" evidence="5">
    <location>
        <begin position="26"/>
        <end position="62"/>
    </location>
</feature>
<dbReference type="InterPro" id="IPR027974">
    <property type="entry name" value="DUF4470"/>
</dbReference>
<dbReference type="AlphaFoldDB" id="W4K2K5"/>
<keyword evidence="1" id="KW-0479">Metal-binding</keyword>
<dbReference type="Pfam" id="PF01753">
    <property type="entry name" value="zf-MYND"/>
    <property type="match status" value="1"/>
</dbReference>
<keyword evidence="7" id="KW-1185">Reference proteome</keyword>
<dbReference type="KEGG" id="hir:HETIRDRAFT_321982"/>
<dbReference type="Proteomes" id="UP000030671">
    <property type="component" value="Unassembled WGS sequence"/>
</dbReference>
<dbReference type="Gene3D" id="6.10.140.2220">
    <property type="match status" value="1"/>
</dbReference>
<dbReference type="InParanoid" id="W4K2K5"/>
<organism evidence="6 7">
    <name type="scientific">Heterobasidion irregulare (strain TC 32-1)</name>
    <dbReference type="NCBI Taxonomy" id="747525"/>
    <lineage>
        <taxon>Eukaryota</taxon>
        <taxon>Fungi</taxon>
        <taxon>Dikarya</taxon>
        <taxon>Basidiomycota</taxon>
        <taxon>Agaricomycotina</taxon>
        <taxon>Agaricomycetes</taxon>
        <taxon>Russulales</taxon>
        <taxon>Bondarzewiaceae</taxon>
        <taxon>Heterobasidion</taxon>
        <taxon>Heterobasidion annosum species complex</taxon>
    </lineage>
</organism>
<evidence type="ECO:0000256" key="4">
    <source>
        <dbReference type="PROSITE-ProRule" id="PRU00134"/>
    </source>
</evidence>
<gene>
    <name evidence="6" type="ORF">HETIRDRAFT_321982</name>
</gene>
<reference evidence="6 7" key="1">
    <citation type="journal article" date="2012" name="New Phytol.">
        <title>Insight into trade-off between wood decay and parasitism from the genome of a fungal forest pathogen.</title>
        <authorList>
            <person name="Olson A."/>
            <person name="Aerts A."/>
            <person name="Asiegbu F."/>
            <person name="Belbahri L."/>
            <person name="Bouzid O."/>
            <person name="Broberg A."/>
            <person name="Canback B."/>
            <person name="Coutinho P.M."/>
            <person name="Cullen D."/>
            <person name="Dalman K."/>
            <person name="Deflorio G."/>
            <person name="van Diepen L.T."/>
            <person name="Dunand C."/>
            <person name="Duplessis S."/>
            <person name="Durling M."/>
            <person name="Gonthier P."/>
            <person name="Grimwood J."/>
            <person name="Fossdal C.G."/>
            <person name="Hansson D."/>
            <person name="Henrissat B."/>
            <person name="Hietala A."/>
            <person name="Himmelstrand K."/>
            <person name="Hoffmeister D."/>
            <person name="Hogberg N."/>
            <person name="James T.Y."/>
            <person name="Karlsson M."/>
            <person name="Kohler A."/>
            <person name="Kues U."/>
            <person name="Lee Y.H."/>
            <person name="Lin Y.C."/>
            <person name="Lind M."/>
            <person name="Lindquist E."/>
            <person name="Lombard V."/>
            <person name="Lucas S."/>
            <person name="Lunden K."/>
            <person name="Morin E."/>
            <person name="Murat C."/>
            <person name="Park J."/>
            <person name="Raffaello T."/>
            <person name="Rouze P."/>
            <person name="Salamov A."/>
            <person name="Schmutz J."/>
            <person name="Solheim H."/>
            <person name="Stahlberg J."/>
            <person name="Velez H."/>
            <person name="de Vries R.P."/>
            <person name="Wiebenga A."/>
            <person name="Woodward S."/>
            <person name="Yakovlev I."/>
            <person name="Garbelotto M."/>
            <person name="Martin F."/>
            <person name="Grigoriev I.V."/>
            <person name="Stenlid J."/>
        </authorList>
    </citation>
    <scope>NUCLEOTIDE SEQUENCE [LARGE SCALE GENOMIC DNA]</scope>
    <source>
        <strain evidence="6 7">TC 32-1</strain>
    </source>
</reference>
<dbReference type="RefSeq" id="XP_009548491.1">
    <property type="nucleotide sequence ID" value="XM_009550196.1"/>
</dbReference>
<evidence type="ECO:0000256" key="3">
    <source>
        <dbReference type="ARBA" id="ARBA00022833"/>
    </source>
</evidence>
<name>W4K2K5_HETIT</name>
<evidence type="ECO:0000259" key="5">
    <source>
        <dbReference type="PROSITE" id="PS50865"/>
    </source>
</evidence>
<dbReference type="OrthoDB" id="5282002at2759"/>
<evidence type="ECO:0000313" key="7">
    <source>
        <dbReference type="Proteomes" id="UP000030671"/>
    </source>
</evidence>
<dbReference type="PROSITE" id="PS50865">
    <property type="entry name" value="ZF_MYND_2"/>
    <property type="match status" value="1"/>
</dbReference>
<dbReference type="InterPro" id="IPR002893">
    <property type="entry name" value="Znf_MYND"/>
</dbReference>
<dbReference type="SUPFAM" id="SSF144232">
    <property type="entry name" value="HIT/MYND zinc finger-like"/>
    <property type="match status" value="1"/>
</dbReference>
<keyword evidence="2 4" id="KW-0863">Zinc-finger</keyword>
<accession>W4K2K5</accession>
<dbReference type="HOGENOM" id="CLU_018400_1_0_1"/>
<dbReference type="Pfam" id="PF14737">
    <property type="entry name" value="DUF4470"/>
    <property type="match status" value="1"/>
</dbReference>